<dbReference type="Gene3D" id="3.40.630.10">
    <property type="entry name" value="Zn peptidases"/>
    <property type="match status" value="1"/>
</dbReference>
<keyword evidence="3" id="KW-0378">Hydrolase</keyword>
<evidence type="ECO:0000256" key="1">
    <source>
        <dbReference type="PROSITE-ProRule" id="PRU01379"/>
    </source>
</evidence>
<evidence type="ECO:0000313" key="4">
    <source>
        <dbReference type="Proteomes" id="UP000606172"/>
    </source>
</evidence>
<dbReference type="EMBL" id="BOOW01000036">
    <property type="protein sequence ID" value="GII95456.1"/>
    <property type="molecule type" value="Genomic_DNA"/>
</dbReference>
<comment type="caution">
    <text evidence="1">Lacks conserved residue(s) required for the propagation of feature annotation.</text>
</comment>
<comment type="caution">
    <text evidence="3">The sequence shown here is derived from an EMBL/GenBank/DDBJ whole genome shotgun (WGS) entry which is preliminary data.</text>
</comment>
<reference evidence="3" key="1">
    <citation type="submission" date="2021-01" db="EMBL/GenBank/DDBJ databases">
        <title>Whole genome shotgun sequence of Sinosporangium siamense NBRC 109515.</title>
        <authorList>
            <person name="Komaki H."/>
            <person name="Tamura T."/>
        </authorList>
    </citation>
    <scope>NUCLEOTIDE SEQUENCE</scope>
    <source>
        <strain evidence="3">NBRC 109515</strain>
    </source>
</reference>
<dbReference type="GO" id="GO:0006508">
    <property type="term" value="P:proteolysis"/>
    <property type="evidence" value="ECO:0007669"/>
    <property type="project" value="InterPro"/>
</dbReference>
<dbReference type="Pfam" id="PF00246">
    <property type="entry name" value="Peptidase_M14"/>
    <property type="match status" value="1"/>
</dbReference>
<evidence type="ECO:0000313" key="3">
    <source>
        <dbReference type="EMBL" id="GII95456.1"/>
    </source>
</evidence>
<dbReference type="InterPro" id="IPR000834">
    <property type="entry name" value="Peptidase_M14"/>
</dbReference>
<accession>A0A919RNI3</accession>
<keyword evidence="4" id="KW-1185">Reference proteome</keyword>
<dbReference type="SMART" id="SM00631">
    <property type="entry name" value="Zn_pept"/>
    <property type="match status" value="1"/>
</dbReference>
<dbReference type="AlphaFoldDB" id="A0A919RNI3"/>
<feature type="domain" description="Peptidase M14" evidence="2">
    <location>
        <begin position="16"/>
        <end position="307"/>
    </location>
</feature>
<gene>
    <name evidence="3" type="ORF">Ssi02_56870</name>
</gene>
<keyword evidence="3" id="KW-0645">Protease</keyword>
<proteinExistence type="inferred from homology"/>
<evidence type="ECO:0000259" key="2">
    <source>
        <dbReference type="PROSITE" id="PS52035"/>
    </source>
</evidence>
<dbReference type="GO" id="GO:0008270">
    <property type="term" value="F:zinc ion binding"/>
    <property type="evidence" value="ECO:0007669"/>
    <property type="project" value="InterPro"/>
</dbReference>
<dbReference type="SUPFAM" id="SSF53187">
    <property type="entry name" value="Zn-dependent exopeptidases"/>
    <property type="match status" value="1"/>
</dbReference>
<dbReference type="PROSITE" id="PS52035">
    <property type="entry name" value="PEPTIDASE_M14"/>
    <property type="match status" value="1"/>
</dbReference>
<dbReference type="RefSeq" id="WP_204030521.1">
    <property type="nucleotide sequence ID" value="NZ_BOOW01000036.1"/>
</dbReference>
<comment type="similarity">
    <text evidence="1">Belongs to the peptidase M14 family.</text>
</comment>
<name>A0A919RNI3_9ACTN</name>
<protein>
    <submittedName>
        <fullName evidence="3">Zinc carboxypeptidase</fullName>
    </submittedName>
</protein>
<sequence length="451" mass="48371">MDALIKAMEQVRPVARFPTVDEIRACAKSLAEAHPDIATFEQVGVSTLGEPIERLTIGDGPGNVVVIGMPHPNEPIGMATIEHLASLLCADAAAREGVTWHFLPCVDPDGTRRNEGWFGGPFTRAHYARHFYRPGSEAQVEWTFPYNEGGLSFNNPLPETQAVMKVIDEAAPDLVVSLHNGEFGGVFYYVTDDAPEFADDLRAVAARAGVPLYLGAPDAPGSRPVGDAVFVMPSAAEIADSLRAAGADPGLMLSGGSSMDYARRHGGDSLIVELPYWSDVRACDPADSGRTHGEIAREAAAGYTVTLAALQEGFTRLTPRFDVDPALRDACAAFLSAFEHYARVPEGDDPRPASVAEEFTSAEWVRGLRLRLVGMYLRLLREVLERSEAAGEPADEVRAELDRVEGLFDVWCAEAEAAAPAVPVPIEKLVAVQAGATAVAVARRVKAAREV</sequence>
<keyword evidence="3" id="KW-0121">Carboxypeptidase</keyword>
<organism evidence="3 4">
    <name type="scientific">Sinosporangium siamense</name>
    <dbReference type="NCBI Taxonomy" id="1367973"/>
    <lineage>
        <taxon>Bacteria</taxon>
        <taxon>Bacillati</taxon>
        <taxon>Actinomycetota</taxon>
        <taxon>Actinomycetes</taxon>
        <taxon>Streptosporangiales</taxon>
        <taxon>Streptosporangiaceae</taxon>
        <taxon>Sinosporangium</taxon>
    </lineage>
</organism>
<dbReference type="GO" id="GO:0004181">
    <property type="term" value="F:metallocarboxypeptidase activity"/>
    <property type="evidence" value="ECO:0007669"/>
    <property type="project" value="InterPro"/>
</dbReference>
<dbReference type="Proteomes" id="UP000606172">
    <property type="component" value="Unassembled WGS sequence"/>
</dbReference>